<evidence type="ECO:0000313" key="2">
    <source>
        <dbReference type="Proteomes" id="UP000051727"/>
    </source>
</evidence>
<dbReference type="EMBL" id="JQAR01000038">
    <property type="protein sequence ID" value="KRN26662.1"/>
    <property type="molecule type" value="Genomic_DNA"/>
</dbReference>
<sequence length="129" mass="14921">MKRRGVIVLKLYQSLTQVQINEQFAGQATGYKLSTTLDKPLNYDPTILYQYLDTVLKPGSRHDENNLRYVTDPGYIGENFNYQSVPFTSHMTEFDEKMAFARKLVADLNRHLSVNIKPEDETIELVFVD</sequence>
<name>A0A0R2FG72_9LACO</name>
<accession>A0A0R2FG72</accession>
<dbReference type="AlphaFoldDB" id="A0A0R2FG72"/>
<gene>
    <name evidence="1" type="ORF">IV36_GL001612</name>
</gene>
<dbReference type="Proteomes" id="UP000051727">
    <property type="component" value="Unassembled WGS sequence"/>
</dbReference>
<evidence type="ECO:0000313" key="1">
    <source>
        <dbReference type="EMBL" id="KRN26662.1"/>
    </source>
</evidence>
<organism evidence="1 2">
    <name type="scientific">Liquorilactobacillus mali</name>
    <dbReference type="NCBI Taxonomy" id="1618"/>
    <lineage>
        <taxon>Bacteria</taxon>
        <taxon>Bacillati</taxon>
        <taxon>Bacillota</taxon>
        <taxon>Bacilli</taxon>
        <taxon>Lactobacillales</taxon>
        <taxon>Lactobacillaceae</taxon>
        <taxon>Liquorilactobacillus</taxon>
    </lineage>
</organism>
<dbReference type="PATRIC" id="fig|1618.3.peg.1632"/>
<protein>
    <submittedName>
        <fullName evidence="1">Uncharacterized protein</fullName>
    </submittedName>
</protein>
<comment type="caution">
    <text evidence="1">The sequence shown here is derived from an EMBL/GenBank/DDBJ whole genome shotgun (WGS) entry which is preliminary data.</text>
</comment>
<proteinExistence type="predicted"/>
<reference evidence="1 2" key="1">
    <citation type="journal article" date="2015" name="Genome Announc.">
        <title>Expanding the biotechnology potential of lactobacilli through comparative genomics of 213 strains and associated genera.</title>
        <authorList>
            <person name="Sun Z."/>
            <person name="Harris H.M."/>
            <person name="McCann A."/>
            <person name="Guo C."/>
            <person name="Argimon S."/>
            <person name="Zhang W."/>
            <person name="Yang X."/>
            <person name="Jeffery I.B."/>
            <person name="Cooney J.C."/>
            <person name="Kagawa T.F."/>
            <person name="Liu W."/>
            <person name="Song Y."/>
            <person name="Salvetti E."/>
            <person name="Wrobel A."/>
            <person name="Rasinkangas P."/>
            <person name="Parkhill J."/>
            <person name="Rea M.C."/>
            <person name="O'Sullivan O."/>
            <person name="Ritari J."/>
            <person name="Douillard F.P."/>
            <person name="Paul Ross R."/>
            <person name="Yang R."/>
            <person name="Briner A.E."/>
            <person name="Felis G.E."/>
            <person name="de Vos W.M."/>
            <person name="Barrangou R."/>
            <person name="Klaenhammer T.R."/>
            <person name="Caufield P.W."/>
            <person name="Cui Y."/>
            <person name="Zhang H."/>
            <person name="O'Toole P.W."/>
        </authorList>
    </citation>
    <scope>NUCLEOTIDE SEQUENCE [LARGE SCALE GENOMIC DNA]</scope>
    <source>
        <strain evidence="1 2">ATCC 27304</strain>
    </source>
</reference>